<evidence type="ECO:0000256" key="3">
    <source>
        <dbReference type="ARBA" id="ARBA00022692"/>
    </source>
</evidence>
<evidence type="ECO:0000256" key="2">
    <source>
        <dbReference type="ARBA" id="ARBA00022448"/>
    </source>
</evidence>
<feature type="transmembrane region" description="Helical" evidence="12">
    <location>
        <begin position="572"/>
        <end position="595"/>
    </location>
</feature>
<feature type="region of interest" description="Disordered" evidence="11">
    <location>
        <begin position="927"/>
        <end position="957"/>
    </location>
</feature>
<dbReference type="Gene3D" id="1.25.40.20">
    <property type="entry name" value="Ankyrin repeat-containing domain"/>
    <property type="match status" value="1"/>
</dbReference>
<accession>A0AAE1AMN1</accession>
<dbReference type="InterPro" id="IPR002153">
    <property type="entry name" value="TRPC_channel"/>
</dbReference>
<dbReference type="PROSITE" id="PS50297">
    <property type="entry name" value="ANK_REP_REGION"/>
    <property type="match status" value="2"/>
</dbReference>
<dbReference type="SMART" id="SM00248">
    <property type="entry name" value="ANK"/>
    <property type="match status" value="3"/>
</dbReference>
<keyword evidence="5 12" id="KW-1133">Transmembrane helix</keyword>
<dbReference type="Pfam" id="PF08344">
    <property type="entry name" value="TRP_2"/>
    <property type="match status" value="1"/>
</dbReference>
<comment type="caution">
    <text evidence="14">The sequence shown here is derived from an EMBL/GenBank/DDBJ whole genome shotgun (WGS) entry which is preliminary data.</text>
</comment>
<dbReference type="GO" id="GO:0051480">
    <property type="term" value="P:regulation of cytosolic calcium ion concentration"/>
    <property type="evidence" value="ECO:0007669"/>
    <property type="project" value="TreeGrafter"/>
</dbReference>
<evidence type="ECO:0000256" key="6">
    <source>
        <dbReference type="ARBA" id="ARBA00023043"/>
    </source>
</evidence>
<feature type="domain" description="Transient receptor ion channel" evidence="13">
    <location>
        <begin position="176"/>
        <end position="238"/>
    </location>
</feature>
<feature type="repeat" description="ANK" evidence="10">
    <location>
        <begin position="60"/>
        <end position="92"/>
    </location>
</feature>
<feature type="compositionally biased region" description="Polar residues" evidence="11">
    <location>
        <begin position="1001"/>
        <end position="1015"/>
    </location>
</feature>
<dbReference type="InterPro" id="IPR013555">
    <property type="entry name" value="TRP_dom"/>
</dbReference>
<dbReference type="InterPro" id="IPR002110">
    <property type="entry name" value="Ankyrin_rpt"/>
</dbReference>
<keyword evidence="3 12" id="KW-0812">Transmembrane</keyword>
<dbReference type="InterPro" id="IPR036770">
    <property type="entry name" value="Ankyrin_rpt-contain_sf"/>
</dbReference>
<evidence type="ECO:0000256" key="9">
    <source>
        <dbReference type="ARBA" id="ARBA00023303"/>
    </source>
</evidence>
<name>A0AAE1AMN1_9GAST</name>
<evidence type="ECO:0000256" key="12">
    <source>
        <dbReference type="SAM" id="Phobius"/>
    </source>
</evidence>
<keyword evidence="6 10" id="KW-0040">ANK repeat</keyword>
<feature type="transmembrane region" description="Helical" evidence="12">
    <location>
        <begin position="363"/>
        <end position="382"/>
    </location>
</feature>
<feature type="transmembrane region" description="Helical" evidence="12">
    <location>
        <begin position="658"/>
        <end position="676"/>
    </location>
</feature>
<organism evidence="14 15">
    <name type="scientific">Elysia crispata</name>
    <name type="common">lettuce slug</name>
    <dbReference type="NCBI Taxonomy" id="231223"/>
    <lineage>
        <taxon>Eukaryota</taxon>
        <taxon>Metazoa</taxon>
        <taxon>Spiralia</taxon>
        <taxon>Lophotrochozoa</taxon>
        <taxon>Mollusca</taxon>
        <taxon>Gastropoda</taxon>
        <taxon>Heterobranchia</taxon>
        <taxon>Euthyneura</taxon>
        <taxon>Panpulmonata</taxon>
        <taxon>Sacoglossa</taxon>
        <taxon>Placobranchoidea</taxon>
        <taxon>Plakobranchidae</taxon>
        <taxon>Elysia</taxon>
    </lineage>
</organism>
<dbReference type="GO" id="GO:0070679">
    <property type="term" value="F:inositol 1,4,5 trisphosphate binding"/>
    <property type="evidence" value="ECO:0007669"/>
    <property type="project" value="TreeGrafter"/>
</dbReference>
<comment type="subcellular location">
    <subcellularLocation>
        <location evidence="1">Membrane</location>
        <topology evidence="1">Multi-pass membrane protein</topology>
    </subcellularLocation>
</comment>
<feature type="repeat" description="ANK" evidence="10">
    <location>
        <begin position="141"/>
        <end position="165"/>
    </location>
</feature>
<feature type="transmembrane region" description="Helical" evidence="12">
    <location>
        <begin position="327"/>
        <end position="347"/>
    </location>
</feature>
<proteinExistence type="predicted"/>
<dbReference type="EMBL" id="JAWDGP010001540">
    <property type="protein sequence ID" value="KAK3790478.1"/>
    <property type="molecule type" value="Genomic_DNA"/>
</dbReference>
<evidence type="ECO:0000256" key="7">
    <source>
        <dbReference type="ARBA" id="ARBA00023065"/>
    </source>
</evidence>
<dbReference type="Proteomes" id="UP001283361">
    <property type="component" value="Unassembled WGS sequence"/>
</dbReference>
<keyword evidence="7" id="KW-0406">Ion transport</keyword>
<dbReference type="InterPro" id="IPR005821">
    <property type="entry name" value="Ion_trans_dom"/>
</dbReference>
<feature type="region of interest" description="Disordered" evidence="11">
    <location>
        <begin position="978"/>
        <end position="1035"/>
    </location>
</feature>
<dbReference type="PANTHER" id="PTHR10117:SF54">
    <property type="entry name" value="TRANSIENT RECEPTOR POTENTIAL-GAMMA PROTEIN"/>
    <property type="match status" value="1"/>
</dbReference>
<keyword evidence="2" id="KW-0813">Transport</keyword>
<keyword evidence="4" id="KW-0677">Repeat</keyword>
<dbReference type="GO" id="GO:0015279">
    <property type="term" value="F:store-operated calcium channel activity"/>
    <property type="evidence" value="ECO:0007669"/>
    <property type="project" value="TreeGrafter"/>
</dbReference>
<protein>
    <recommendedName>
        <fullName evidence="13">Transient receptor ion channel domain-containing protein</fullName>
    </recommendedName>
</protein>
<dbReference type="SUPFAM" id="SSF48403">
    <property type="entry name" value="Ankyrin repeat"/>
    <property type="match status" value="1"/>
</dbReference>
<feature type="compositionally biased region" description="Basic and acidic residues" evidence="11">
    <location>
        <begin position="986"/>
        <end position="997"/>
    </location>
</feature>
<gene>
    <name evidence="14" type="ORF">RRG08_015947</name>
</gene>
<evidence type="ECO:0000256" key="8">
    <source>
        <dbReference type="ARBA" id="ARBA00023136"/>
    </source>
</evidence>
<evidence type="ECO:0000259" key="13">
    <source>
        <dbReference type="SMART" id="SM01420"/>
    </source>
</evidence>
<evidence type="ECO:0000256" key="5">
    <source>
        <dbReference type="ARBA" id="ARBA00022989"/>
    </source>
</evidence>
<evidence type="ECO:0000256" key="10">
    <source>
        <dbReference type="PROSITE-ProRule" id="PRU00023"/>
    </source>
</evidence>
<feature type="transmembrane region" description="Helical" evidence="12">
    <location>
        <begin position="465"/>
        <end position="486"/>
    </location>
</feature>
<keyword evidence="9" id="KW-0407">Ion channel</keyword>
<dbReference type="AlphaFoldDB" id="A0AAE1AMN1"/>
<dbReference type="SMART" id="SM01420">
    <property type="entry name" value="TRP_2"/>
    <property type="match status" value="1"/>
</dbReference>
<dbReference type="GO" id="GO:0005886">
    <property type="term" value="C:plasma membrane"/>
    <property type="evidence" value="ECO:0007669"/>
    <property type="project" value="TreeGrafter"/>
</dbReference>
<dbReference type="PRINTS" id="PR01097">
    <property type="entry name" value="TRNSRECEPTRP"/>
</dbReference>
<keyword evidence="15" id="KW-1185">Reference proteome</keyword>
<evidence type="ECO:0000256" key="1">
    <source>
        <dbReference type="ARBA" id="ARBA00004141"/>
    </source>
</evidence>
<evidence type="ECO:0000256" key="4">
    <source>
        <dbReference type="ARBA" id="ARBA00022737"/>
    </source>
</evidence>
<feature type="compositionally biased region" description="Basic and acidic residues" evidence="11">
    <location>
        <begin position="934"/>
        <end position="945"/>
    </location>
</feature>
<dbReference type="Pfam" id="PF00520">
    <property type="entry name" value="Ion_trans"/>
    <property type="match status" value="1"/>
</dbReference>
<evidence type="ECO:0000313" key="14">
    <source>
        <dbReference type="EMBL" id="KAK3790478.1"/>
    </source>
</evidence>
<dbReference type="PANTHER" id="PTHR10117">
    <property type="entry name" value="TRANSIENT RECEPTOR POTENTIAL CHANNEL"/>
    <property type="match status" value="1"/>
</dbReference>
<evidence type="ECO:0000256" key="11">
    <source>
        <dbReference type="SAM" id="MobiDB-lite"/>
    </source>
</evidence>
<dbReference type="GO" id="GO:0034703">
    <property type="term" value="C:cation channel complex"/>
    <property type="evidence" value="ECO:0007669"/>
    <property type="project" value="TreeGrafter"/>
</dbReference>
<dbReference type="PROSITE" id="PS50088">
    <property type="entry name" value="ANK_REPEAT"/>
    <property type="match status" value="2"/>
</dbReference>
<evidence type="ECO:0000313" key="15">
    <source>
        <dbReference type="Proteomes" id="UP001283361"/>
    </source>
</evidence>
<sequence>MMVTSADSVNSSPRHERMFEDGPEDIEAQFLHAVDFGDVTRVKEMLQESPCLNVDCTDALGRTPLRLAVKNENKELVEILMDLSNAENMNAAVLQAIDSSSMSIAAFALRHPRYQDTYKRMRRMGETDNFFKPERGSQFPSYVTPLNLAAQKNQFPIVQLLLQRGDIITPPHKFGCICQECINKNKFDQLRFAQCRLDSYRGLASEAYISLYSKDPFLTAFELAHELRSLADQEVCFKPEYTALAEQLSNYTVKLLDRVWTQRELSAVLDKTGTPNTEKFESLARFQLAIDYQEKLFVSHPNCQQRIVRCWYQGLGWIGRTSWRKRALVFPATVIVYPAAVAMFLVAPNSRVGRFLTQPSIKFLSHTISFLIFLMLIIISSMEGSGESGEKSSLKHLYPDQFQTYHNFRNVTGRVLCGENFTLRRQNFTVTEVLIMIWVLAMIAQECQELYETGYRVHLRDKFNIMDFLLLSVYMATYSMRILVIVKVQDGLEWFKHGDVYSDKNATETHLYWMNNERWRWKDTDPINIAEGLFAMANILSFSRIAYILPANETLGPMQISLGRMIDDILKFFALAIIVVAAFMVALRNLFWYYANRDRIELHPEKIPDPNVVHSYGSEKLTFRTVFWSIYGRGSVRAISLGNYSNNVTEDIGQGIDAMYHIVMIIVVLNILIAMMSRSFEKIAEDADAEWKFARSALYMDYMKEGRVLPVPLNVIEVPQIMIRQAVPWCRDLWSRWDEEGVPVIGRRRRDGVSNIASLRHLKVKRRSQNSRNGDTELTVTGSTVSSSVAFTSRQRLWSTKRLTVYQEVIQSIIQRFIFDIQRESEITGAGFDDVKNSLDHLRHEILAEYNVKDASLTLAMDAVQSIARQVDPTGDPDLDYQHLSWADSIEENLHQRVTCPGRQGLRNGSWHGLVYPAVWNSPEIHPRSGHSRTAKEKILRRKGDVPGSISSAESLGGLNSSGHGLVYPAVWNSPEIHPRSGHNRTAKEKILRRKGDVPGSISSADSLGGLNSSDIEGGRKSSGAKFVNVHVQDD</sequence>
<reference evidence="14" key="1">
    <citation type="journal article" date="2023" name="G3 (Bethesda)">
        <title>A reference genome for the long-term kleptoplast-retaining sea slug Elysia crispata morphotype clarki.</title>
        <authorList>
            <person name="Eastman K.E."/>
            <person name="Pendleton A.L."/>
            <person name="Shaikh M.A."/>
            <person name="Suttiyut T."/>
            <person name="Ogas R."/>
            <person name="Tomko P."/>
            <person name="Gavelis G."/>
            <person name="Widhalm J.R."/>
            <person name="Wisecaver J.H."/>
        </authorList>
    </citation>
    <scope>NUCLEOTIDE SEQUENCE</scope>
    <source>
        <strain evidence="14">ECLA1</strain>
    </source>
</reference>
<keyword evidence="8 12" id="KW-0472">Membrane</keyword>